<dbReference type="AlphaFoldDB" id="A0A6G0WY81"/>
<sequence>MKFAEPYHGVLLSQDVLRSIGSFQDGIDGAVMSLYEAGKPLLDRLNPRDAPKTRDKTESCRKWRVDAISQLYDDVVKPWSISYSAFRLLSMAHNFQPMVELTAMLTCGTGLLDCLHDQRQLSDRTGEMLALVLSKWPWNGPTKRSRLEEMLRIRALLSPERLAWKVAMEGVAYLGCLEGVKYLYVMSPIKCGSMLRQLMDI</sequence>
<organism evidence="1 2">
    <name type="scientific">Aphanomyces euteiches</name>
    <dbReference type="NCBI Taxonomy" id="100861"/>
    <lineage>
        <taxon>Eukaryota</taxon>
        <taxon>Sar</taxon>
        <taxon>Stramenopiles</taxon>
        <taxon>Oomycota</taxon>
        <taxon>Saprolegniomycetes</taxon>
        <taxon>Saprolegniales</taxon>
        <taxon>Verrucalvaceae</taxon>
        <taxon>Aphanomyces</taxon>
    </lineage>
</organism>
<keyword evidence="2" id="KW-1185">Reference proteome</keyword>
<comment type="caution">
    <text evidence="1">The sequence shown here is derived from an EMBL/GenBank/DDBJ whole genome shotgun (WGS) entry which is preliminary data.</text>
</comment>
<dbReference type="Proteomes" id="UP000481153">
    <property type="component" value="Unassembled WGS sequence"/>
</dbReference>
<protein>
    <submittedName>
        <fullName evidence="1">Uncharacterized protein</fullName>
    </submittedName>
</protein>
<accession>A0A6G0WY81</accession>
<evidence type="ECO:0000313" key="2">
    <source>
        <dbReference type="Proteomes" id="UP000481153"/>
    </source>
</evidence>
<reference evidence="1 2" key="1">
    <citation type="submission" date="2019-07" db="EMBL/GenBank/DDBJ databases">
        <title>Genomics analysis of Aphanomyces spp. identifies a new class of oomycete effector associated with host adaptation.</title>
        <authorList>
            <person name="Gaulin E."/>
        </authorList>
    </citation>
    <scope>NUCLEOTIDE SEQUENCE [LARGE SCALE GENOMIC DNA]</scope>
    <source>
        <strain evidence="1 2">ATCC 201684</strain>
    </source>
</reference>
<dbReference type="VEuPathDB" id="FungiDB:AeMF1_012912"/>
<proteinExistence type="predicted"/>
<evidence type="ECO:0000313" key="1">
    <source>
        <dbReference type="EMBL" id="KAF0732464.1"/>
    </source>
</evidence>
<dbReference type="EMBL" id="VJMJ01000132">
    <property type="protein sequence ID" value="KAF0732464.1"/>
    <property type="molecule type" value="Genomic_DNA"/>
</dbReference>
<name>A0A6G0WY81_9STRA</name>
<gene>
    <name evidence="1" type="ORF">Ae201684_010454</name>
</gene>